<dbReference type="AlphaFoldDB" id="G2X372"/>
<reference evidence="1 2" key="1">
    <citation type="submission" date="2008-03" db="EMBL/GenBank/DDBJ databases">
        <title>The Genome Sequence of Verticillium dahliae VdLs.17.</title>
        <authorList>
            <consortium name="The Broad Institute Genome Sequencing Platform"/>
            <person name="Ma L.-J.J."/>
            <person name="Klosterman S.J."/>
            <person name="Subbarao K."/>
            <person name="Dobinson K."/>
            <person name="Veronese P."/>
            <person name="Kang S."/>
            <person name="Gold S.E."/>
            <person name="Young S."/>
            <person name="Jaffe D."/>
            <person name="Gnerre S."/>
            <person name="Berlin A."/>
            <person name="Heiman D."/>
            <person name="Hepburn T."/>
            <person name="Sykes S."/>
            <person name="Alvarado L."/>
            <person name="Kodira C.D."/>
            <person name="Lander E."/>
            <person name="Galagan J."/>
            <person name="Nusbaum C."/>
            <person name="Birren B."/>
        </authorList>
    </citation>
    <scope>NUCLEOTIDE SEQUENCE [LARGE SCALE GENOMIC DNA]</scope>
    <source>
        <strain evidence="2">VdLs.17 / ATCC MYA-4575 / FGSC 10137</strain>
    </source>
</reference>
<accession>G2X372</accession>
<dbReference type="KEGG" id="vda:VDAG_04857"/>
<gene>
    <name evidence="1" type="ORF">VDAG_04857</name>
</gene>
<organism evidence="1 2">
    <name type="scientific">Verticillium dahliae (strain VdLs.17 / ATCC MYA-4575 / FGSC 10137)</name>
    <name type="common">Verticillium wilt</name>
    <dbReference type="NCBI Taxonomy" id="498257"/>
    <lineage>
        <taxon>Eukaryota</taxon>
        <taxon>Fungi</taxon>
        <taxon>Dikarya</taxon>
        <taxon>Ascomycota</taxon>
        <taxon>Pezizomycotina</taxon>
        <taxon>Sordariomycetes</taxon>
        <taxon>Hypocreomycetidae</taxon>
        <taxon>Glomerellales</taxon>
        <taxon>Plectosphaerellaceae</taxon>
        <taxon>Verticillium</taxon>
    </lineage>
</organism>
<evidence type="ECO:0000313" key="1">
    <source>
        <dbReference type="EMBL" id="EGY23419.1"/>
    </source>
</evidence>
<dbReference type="Proteomes" id="UP000001611">
    <property type="component" value="Chromosome 3"/>
</dbReference>
<sequence length="367" mass="41670">MKYQISIAEDCQLGLDYLRSKVRALEILLKAWERIVFTSPRVAAKDAAAVAKDQTLFKKSLITYEKTLRTIVPPEPTRGDVNRFIFACWAQNPQLENLFKHLGSRFEPVFREIAPLPDIEQTAIKKYLTIIQSVIPDADFNASLRKAFAPSDTADGATEPANLAEDVHFDHYTDGTPQPPEQTHIQEDTSYRGFAQDDQVGALQPTIGGQSFNRHHADWASYQTPVRDDQLGVLQRLTGGPPNKRQRISHHGDFAATFNADTAKVEYTLTYGRKPDLPRHFSSQMIRILENQWSWGQARAHNTPVVMAHYMGNKVRFELQVNGIDRISIDQVFRDEVWGTIRGIEKVNVLYIDTTYERGSAICHTLF</sequence>
<dbReference type="GeneID" id="20706320"/>
<proteinExistence type="predicted"/>
<dbReference type="HOGENOM" id="CLU_754790_0_0_1"/>
<dbReference type="InParanoid" id="G2X372"/>
<evidence type="ECO:0000313" key="2">
    <source>
        <dbReference type="Proteomes" id="UP000001611"/>
    </source>
</evidence>
<dbReference type="RefSeq" id="XP_009652756.1">
    <property type="nucleotide sequence ID" value="XM_009654461.1"/>
</dbReference>
<dbReference type="EMBL" id="DS572702">
    <property type="protein sequence ID" value="EGY23419.1"/>
    <property type="molecule type" value="Genomic_DNA"/>
</dbReference>
<protein>
    <submittedName>
        <fullName evidence="1">Uncharacterized protein</fullName>
    </submittedName>
</protein>
<keyword evidence="2" id="KW-1185">Reference proteome</keyword>
<name>G2X372_VERDV</name>